<dbReference type="SUPFAM" id="SSF75304">
    <property type="entry name" value="Amidase signature (AS) enzymes"/>
    <property type="match status" value="1"/>
</dbReference>
<comment type="similarity">
    <text evidence="1">Belongs to the amidase family.</text>
</comment>
<dbReference type="GO" id="GO:0016787">
    <property type="term" value="F:hydrolase activity"/>
    <property type="evidence" value="ECO:0007669"/>
    <property type="project" value="UniProtKB-KW"/>
</dbReference>
<reference evidence="4 5" key="1">
    <citation type="journal article" date="2016" name="Nat. Commun.">
        <title>Ectomycorrhizal ecology is imprinted in the genome of the dominant symbiotic fungus Cenococcum geophilum.</title>
        <authorList>
            <consortium name="DOE Joint Genome Institute"/>
            <person name="Peter M."/>
            <person name="Kohler A."/>
            <person name="Ohm R.A."/>
            <person name="Kuo A."/>
            <person name="Krutzmann J."/>
            <person name="Morin E."/>
            <person name="Arend M."/>
            <person name="Barry K.W."/>
            <person name="Binder M."/>
            <person name="Choi C."/>
            <person name="Clum A."/>
            <person name="Copeland A."/>
            <person name="Grisel N."/>
            <person name="Haridas S."/>
            <person name="Kipfer T."/>
            <person name="LaButti K."/>
            <person name="Lindquist E."/>
            <person name="Lipzen A."/>
            <person name="Maire R."/>
            <person name="Meier B."/>
            <person name="Mihaltcheva S."/>
            <person name="Molinier V."/>
            <person name="Murat C."/>
            <person name="Poggeler S."/>
            <person name="Quandt C.A."/>
            <person name="Sperisen C."/>
            <person name="Tritt A."/>
            <person name="Tisserant E."/>
            <person name="Crous P.W."/>
            <person name="Henrissat B."/>
            <person name="Nehls U."/>
            <person name="Egli S."/>
            <person name="Spatafora J.W."/>
            <person name="Grigoriev I.V."/>
            <person name="Martin F.M."/>
        </authorList>
    </citation>
    <scope>NUCLEOTIDE SEQUENCE [LARGE SCALE GENOMIC DNA]</scope>
    <source>
        <strain evidence="4 5">CBS 207.34</strain>
    </source>
</reference>
<accession>A0A8E2ET02</accession>
<dbReference type="Proteomes" id="UP000250140">
    <property type="component" value="Unassembled WGS sequence"/>
</dbReference>
<evidence type="ECO:0000313" key="5">
    <source>
        <dbReference type="Proteomes" id="UP000250140"/>
    </source>
</evidence>
<dbReference type="PANTHER" id="PTHR46072">
    <property type="entry name" value="AMIDASE-RELATED-RELATED"/>
    <property type="match status" value="1"/>
</dbReference>
<keyword evidence="5" id="KW-1185">Reference proteome</keyword>
<dbReference type="InterPro" id="IPR036928">
    <property type="entry name" value="AS_sf"/>
</dbReference>
<dbReference type="OrthoDB" id="6428749at2759"/>
<dbReference type="InterPro" id="IPR023631">
    <property type="entry name" value="Amidase_dom"/>
</dbReference>
<feature type="domain" description="Amidase" evidence="3">
    <location>
        <begin position="113"/>
        <end position="270"/>
    </location>
</feature>
<feature type="non-terminal residue" evidence="4">
    <location>
        <position position="271"/>
    </location>
</feature>
<gene>
    <name evidence="4" type="ORF">AOQ84DRAFT_129046</name>
</gene>
<evidence type="ECO:0000256" key="2">
    <source>
        <dbReference type="ARBA" id="ARBA00022801"/>
    </source>
</evidence>
<name>A0A8E2ET02_9PEZI</name>
<evidence type="ECO:0000259" key="3">
    <source>
        <dbReference type="Pfam" id="PF01425"/>
    </source>
</evidence>
<organism evidence="4 5">
    <name type="scientific">Glonium stellatum</name>
    <dbReference type="NCBI Taxonomy" id="574774"/>
    <lineage>
        <taxon>Eukaryota</taxon>
        <taxon>Fungi</taxon>
        <taxon>Dikarya</taxon>
        <taxon>Ascomycota</taxon>
        <taxon>Pezizomycotina</taxon>
        <taxon>Dothideomycetes</taxon>
        <taxon>Pleosporomycetidae</taxon>
        <taxon>Gloniales</taxon>
        <taxon>Gloniaceae</taxon>
        <taxon>Glonium</taxon>
    </lineage>
</organism>
<sequence>MSSSSSLPFSSSIVNLFHSFYYCLHSSLASPSFLPAPRRPGPTWREIAKQAQDHRDASIAALDPPLPELPAELPLDVTQIPKQILTAQEISITETPPEDLVEKLAKGELTALEVTKAFLRRAGLAQKLTNCVTELLPTTALARAAYLDSYLATHHKPLGPLHGLPISVKEHIGIEGLTLNAGFIAWASHTAPSTAHILTILVAAGAIPYVRSTQPQTLMQLETSSNLYGATTNPFNTRLTAGGSSGGEGALLGLRASCLGIGTDIGGSIRS</sequence>
<dbReference type="AlphaFoldDB" id="A0A8E2ET02"/>
<keyword evidence="2" id="KW-0378">Hydrolase</keyword>
<dbReference type="Gene3D" id="3.90.1300.10">
    <property type="entry name" value="Amidase signature (AS) domain"/>
    <property type="match status" value="1"/>
</dbReference>
<evidence type="ECO:0000256" key="1">
    <source>
        <dbReference type="ARBA" id="ARBA00009199"/>
    </source>
</evidence>
<dbReference type="Pfam" id="PF01425">
    <property type="entry name" value="Amidase"/>
    <property type="match status" value="1"/>
</dbReference>
<dbReference type="PANTHER" id="PTHR46072:SF4">
    <property type="entry name" value="AMIDASE C550.07-RELATED"/>
    <property type="match status" value="1"/>
</dbReference>
<dbReference type="EMBL" id="KV750618">
    <property type="protein sequence ID" value="OCL04046.1"/>
    <property type="molecule type" value="Genomic_DNA"/>
</dbReference>
<proteinExistence type="inferred from homology"/>
<evidence type="ECO:0000313" key="4">
    <source>
        <dbReference type="EMBL" id="OCL04046.1"/>
    </source>
</evidence>
<protein>
    <submittedName>
        <fullName evidence="4">Amidase signature enzyme</fullName>
    </submittedName>
</protein>